<dbReference type="PANTHER" id="PTHR37435">
    <property type="entry name" value="PROTEIN CBG14344"/>
    <property type="match status" value="1"/>
</dbReference>
<feature type="chain" id="PRO_5009309203" evidence="1">
    <location>
        <begin position="17"/>
        <end position="165"/>
    </location>
</feature>
<dbReference type="STRING" id="1561998.A0A1I7UQA9"/>
<dbReference type="eggNOG" id="ENOG502SUV7">
    <property type="taxonomic scope" value="Eukaryota"/>
</dbReference>
<feature type="signal peptide" evidence="1">
    <location>
        <begin position="1"/>
        <end position="16"/>
    </location>
</feature>
<dbReference type="Pfam" id="PF23626">
    <property type="entry name" value="CCD_aECM"/>
    <property type="match status" value="1"/>
</dbReference>
<name>A0A1I7UQA9_9PELO</name>
<dbReference type="AlphaFoldDB" id="A0A1I7UQA9"/>
<sequence>MKYFIVLACLLVAAEAYTKSGNPFKTKKYKCVEVSDDEEIQIVPKKKAATSKYPWKAEEEKVNRKNENNRSTESIEMPMARKVKTQKIVATTPPTVSDVQRDAKGRPLILSPEHCKQVEHYSKMYGVKDVLGWVQNNCSFAKMYVPGATCEEINILVASCYKNRN</sequence>
<keyword evidence="1" id="KW-0732">Signal</keyword>
<evidence type="ECO:0000313" key="3">
    <source>
        <dbReference type="Proteomes" id="UP000095282"/>
    </source>
</evidence>
<dbReference type="PANTHER" id="PTHR37435:SF5">
    <property type="entry name" value="SECRETED PROTEIN"/>
    <property type="match status" value="1"/>
</dbReference>
<accession>A0A1I7UQA9</accession>
<organism evidence="3 4">
    <name type="scientific">Caenorhabditis tropicalis</name>
    <dbReference type="NCBI Taxonomy" id="1561998"/>
    <lineage>
        <taxon>Eukaryota</taxon>
        <taxon>Metazoa</taxon>
        <taxon>Ecdysozoa</taxon>
        <taxon>Nematoda</taxon>
        <taxon>Chromadorea</taxon>
        <taxon>Rhabditida</taxon>
        <taxon>Rhabditina</taxon>
        <taxon>Rhabditomorpha</taxon>
        <taxon>Rhabditoidea</taxon>
        <taxon>Rhabditidae</taxon>
        <taxon>Peloderinae</taxon>
        <taxon>Caenorhabditis</taxon>
    </lineage>
</organism>
<dbReference type="WBParaSite" id="Csp11.Scaffold630.g18275.t1">
    <property type="protein sequence ID" value="Csp11.Scaffold630.g18275.t1"/>
    <property type="gene ID" value="Csp11.Scaffold630.g18275"/>
</dbReference>
<dbReference type="Proteomes" id="UP000095282">
    <property type="component" value="Unplaced"/>
</dbReference>
<evidence type="ECO:0000313" key="4">
    <source>
        <dbReference type="WBParaSite" id="Csp11.Scaffold630.g18275.t1"/>
    </source>
</evidence>
<reference evidence="4" key="1">
    <citation type="submission" date="2016-11" db="UniProtKB">
        <authorList>
            <consortium name="WormBaseParasite"/>
        </authorList>
    </citation>
    <scope>IDENTIFICATION</scope>
</reference>
<evidence type="ECO:0000259" key="2">
    <source>
        <dbReference type="Pfam" id="PF23626"/>
    </source>
</evidence>
<feature type="domain" description="aECM cysteine-cradle" evidence="2">
    <location>
        <begin position="112"/>
        <end position="163"/>
    </location>
</feature>
<proteinExistence type="predicted"/>
<protein>
    <submittedName>
        <fullName evidence="4">SCP domain-containing protein</fullName>
    </submittedName>
</protein>
<evidence type="ECO:0000256" key="1">
    <source>
        <dbReference type="SAM" id="SignalP"/>
    </source>
</evidence>
<dbReference type="InterPro" id="IPR055352">
    <property type="entry name" value="CCD_aECM"/>
</dbReference>
<keyword evidence="3" id="KW-1185">Reference proteome</keyword>